<protein>
    <recommendedName>
        <fullName evidence="4">DUF2232 domain-containing protein</fullName>
    </recommendedName>
</protein>
<evidence type="ECO:0008006" key="4">
    <source>
        <dbReference type="Google" id="ProtNLM"/>
    </source>
</evidence>
<organism evidence="2 3">
    <name type="scientific">Anaerocolumna sedimenticola</name>
    <dbReference type="NCBI Taxonomy" id="2696063"/>
    <lineage>
        <taxon>Bacteria</taxon>
        <taxon>Bacillati</taxon>
        <taxon>Bacillota</taxon>
        <taxon>Clostridia</taxon>
        <taxon>Lachnospirales</taxon>
        <taxon>Lachnospiraceae</taxon>
        <taxon>Anaerocolumna</taxon>
    </lineage>
</organism>
<accession>A0A6P1TPA6</accession>
<gene>
    <name evidence="2" type="ORF">Ana3638_13350</name>
</gene>
<dbReference type="AlphaFoldDB" id="A0A6P1TPA6"/>
<evidence type="ECO:0000256" key="1">
    <source>
        <dbReference type="SAM" id="Phobius"/>
    </source>
</evidence>
<name>A0A6P1TPA6_9FIRM</name>
<reference evidence="2 3" key="1">
    <citation type="submission" date="2020-01" db="EMBL/GenBank/DDBJ databases">
        <title>Genome analysis of Anaerocolumna sp. CBA3638.</title>
        <authorList>
            <person name="Kim J."/>
            <person name="Roh S.W."/>
        </authorList>
    </citation>
    <scope>NUCLEOTIDE SEQUENCE [LARGE SCALE GENOMIC DNA]</scope>
    <source>
        <strain evidence="2 3">CBA3638</strain>
    </source>
</reference>
<feature type="transmembrane region" description="Helical" evidence="1">
    <location>
        <begin position="140"/>
        <end position="157"/>
    </location>
</feature>
<dbReference type="EMBL" id="CP048000">
    <property type="protein sequence ID" value="QHQ61636.1"/>
    <property type="molecule type" value="Genomic_DNA"/>
</dbReference>
<dbReference type="KEGG" id="anr:Ana3638_13350"/>
<dbReference type="Proteomes" id="UP000464314">
    <property type="component" value="Chromosome"/>
</dbReference>
<keyword evidence="1" id="KW-0812">Transmembrane</keyword>
<keyword evidence="1" id="KW-1133">Transmembrane helix</keyword>
<proteinExistence type="predicted"/>
<feature type="transmembrane region" description="Helical" evidence="1">
    <location>
        <begin position="108"/>
        <end position="128"/>
    </location>
</feature>
<keyword evidence="1" id="KW-0472">Membrane</keyword>
<feature type="transmembrane region" description="Helical" evidence="1">
    <location>
        <begin position="52"/>
        <end position="70"/>
    </location>
</feature>
<sequence>MFLNAKKLSFLGLLLACAVLLVILSGVLEFNTLFLLAGASFGVGIAIRECGLKFGFGFYIASILLSLFLAPNKFYCITFAAMGFYLIAAEFVYHKLSYVKWETGKRLLFFWIAKFLVFNIMFVPMLIFMPRLFYQGEINTLLFTAFIFIGQIIFVIYEKAYSYFQKFIWGRVRGKLHL</sequence>
<dbReference type="RefSeq" id="WP_161838461.1">
    <property type="nucleotide sequence ID" value="NZ_CP048000.1"/>
</dbReference>
<evidence type="ECO:0000313" key="3">
    <source>
        <dbReference type="Proteomes" id="UP000464314"/>
    </source>
</evidence>
<evidence type="ECO:0000313" key="2">
    <source>
        <dbReference type="EMBL" id="QHQ61636.1"/>
    </source>
</evidence>
<keyword evidence="3" id="KW-1185">Reference proteome</keyword>
<feature type="transmembrane region" description="Helical" evidence="1">
    <location>
        <begin position="77"/>
        <end position="96"/>
    </location>
</feature>